<keyword evidence="3" id="KW-0238">DNA-binding</keyword>
<proteinExistence type="inferred from homology"/>
<accession>A0A8J6NX26</accession>
<dbReference type="PANTHER" id="PTHR30408">
    <property type="entry name" value="TYPE-1 RESTRICTION ENZYME ECOKI SPECIFICITY PROTEIN"/>
    <property type="match status" value="1"/>
</dbReference>
<organism evidence="5 6">
    <name type="scientific">Candidatus Desulfatibia profunda</name>
    <dbReference type="NCBI Taxonomy" id="2841695"/>
    <lineage>
        <taxon>Bacteria</taxon>
        <taxon>Pseudomonadati</taxon>
        <taxon>Thermodesulfobacteriota</taxon>
        <taxon>Desulfobacteria</taxon>
        <taxon>Desulfobacterales</taxon>
        <taxon>Desulfobacterales incertae sedis</taxon>
        <taxon>Candidatus Desulfatibia</taxon>
    </lineage>
</organism>
<keyword evidence="5" id="KW-0540">Nuclease</keyword>
<dbReference type="Gene3D" id="3.90.220.20">
    <property type="entry name" value="DNA methylase specificity domains"/>
    <property type="match status" value="2"/>
</dbReference>
<feature type="domain" description="Type I restriction modification DNA specificity" evidence="4">
    <location>
        <begin position="4"/>
        <end position="180"/>
    </location>
</feature>
<keyword evidence="2" id="KW-0680">Restriction system</keyword>
<dbReference type="PANTHER" id="PTHR30408:SF12">
    <property type="entry name" value="TYPE I RESTRICTION ENZYME MJAVIII SPECIFICITY SUBUNIT"/>
    <property type="match status" value="1"/>
</dbReference>
<protein>
    <submittedName>
        <fullName evidence="5">Restriction endonuclease subunit S</fullName>
    </submittedName>
</protein>
<gene>
    <name evidence="5" type="ORF">H8E23_16975</name>
</gene>
<name>A0A8J6NX26_9BACT</name>
<reference evidence="5 6" key="1">
    <citation type="submission" date="2020-08" db="EMBL/GenBank/DDBJ databases">
        <title>Bridging the membrane lipid divide: bacteria of the FCB group superphylum have the potential to synthesize archaeal ether lipids.</title>
        <authorList>
            <person name="Villanueva L."/>
            <person name="Von Meijenfeldt F.A.B."/>
            <person name="Westbye A.B."/>
            <person name="Yadav S."/>
            <person name="Hopmans E.C."/>
            <person name="Dutilh B.E."/>
            <person name="Sinninghe Damste J.S."/>
        </authorList>
    </citation>
    <scope>NUCLEOTIDE SEQUENCE [LARGE SCALE GENOMIC DNA]</scope>
    <source>
        <strain evidence="5">NIOZ-UU30</strain>
    </source>
</reference>
<dbReference type="CDD" id="cd17246">
    <property type="entry name" value="RMtype1_S_SonII-TRD2-CR2_like"/>
    <property type="match status" value="1"/>
</dbReference>
<dbReference type="Proteomes" id="UP000603434">
    <property type="component" value="Unassembled WGS sequence"/>
</dbReference>
<evidence type="ECO:0000256" key="2">
    <source>
        <dbReference type="ARBA" id="ARBA00022747"/>
    </source>
</evidence>
<comment type="similarity">
    <text evidence="1">Belongs to the type-I restriction system S methylase family.</text>
</comment>
<evidence type="ECO:0000313" key="6">
    <source>
        <dbReference type="Proteomes" id="UP000603434"/>
    </source>
</evidence>
<dbReference type="Gene3D" id="1.10.287.1120">
    <property type="entry name" value="Bipartite methylase S protein"/>
    <property type="match status" value="1"/>
</dbReference>
<evidence type="ECO:0000313" key="5">
    <source>
        <dbReference type="EMBL" id="MBC8363079.1"/>
    </source>
</evidence>
<dbReference type="InterPro" id="IPR044946">
    <property type="entry name" value="Restrct_endonuc_typeI_TRD_sf"/>
</dbReference>
<comment type="caution">
    <text evidence="5">The sequence shown here is derived from an EMBL/GenBank/DDBJ whole genome shotgun (WGS) entry which is preliminary data.</text>
</comment>
<dbReference type="EMBL" id="JACNJH010000252">
    <property type="protein sequence ID" value="MBC8363079.1"/>
    <property type="molecule type" value="Genomic_DNA"/>
</dbReference>
<evidence type="ECO:0000256" key="1">
    <source>
        <dbReference type="ARBA" id="ARBA00010923"/>
    </source>
</evidence>
<keyword evidence="5" id="KW-0378">Hydrolase</keyword>
<dbReference type="Pfam" id="PF01420">
    <property type="entry name" value="Methylase_S"/>
    <property type="match status" value="2"/>
</dbReference>
<dbReference type="SUPFAM" id="SSF116734">
    <property type="entry name" value="DNA methylase specificity domain"/>
    <property type="match status" value="2"/>
</dbReference>
<evidence type="ECO:0000259" key="4">
    <source>
        <dbReference type="Pfam" id="PF01420"/>
    </source>
</evidence>
<dbReference type="GO" id="GO:0003677">
    <property type="term" value="F:DNA binding"/>
    <property type="evidence" value="ECO:0007669"/>
    <property type="project" value="UniProtKB-KW"/>
</dbReference>
<dbReference type="GO" id="GO:0009307">
    <property type="term" value="P:DNA restriction-modification system"/>
    <property type="evidence" value="ECO:0007669"/>
    <property type="project" value="UniProtKB-KW"/>
</dbReference>
<evidence type="ECO:0000256" key="3">
    <source>
        <dbReference type="ARBA" id="ARBA00023125"/>
    </source>
</evidence>
<dbReference type="GO" id="GO:0004519">
    <property type="term" value="F:endonuclease activity"/>
    <property type="evidence" value="ECO:0007669"/>
    <property type="project" value="UniProtKB-KW"/>
</dbReference>
<dbReference type="AlphaFoldDB" id="A0A8J6NX26"/>
<keyword evidence="5" id="KW-0255">Endonuclease</keyword>
<feature type="domain" description="Type I restriction modification DNA specificity" evidence="4">
    <location>
        <begin position="285"/>
        <end position="391"/>
    </location>
</feature>
<dbReference type="InterPro" id="IPR052021">
    <property type="entry name" value="Type-I_RS_S_subunit"/>
</dbReference>
<dbReference type="InterPro" id="IPR000055">
    <property type="entry name" value="Restrct_endonuc_typeI_TRD"/>
</dbReference>
<sequence>MSGNWANRKLRDLAEIRVSNVDKKVHASEKPVKLCNYMDVYSNEYVTSSLPFMEASATAAEIERFGLNKGDVIITKDSETPDDIGIPAVVMERIGNLVCGYHLALIRPIMEGLDSVYLAKQLSTERVARYFALHASGSTRYGLPISAIEAVEIPTPPKPEQAKIAEILSTVDRAIEQTEALIAKQQRIKTGLMQDLLTRGIDEHGNLRSEETHQFKDSPLGMIPVEWEVNKLGNYISYLSYGFTNPMPTAGEGPYMVTAANISGGAIQHDGCRRTTFEAYENLLTNKSRPKMGDILLTKDGTLGRIAIVDRVPLCINQSVAVLRPKRGVDNGYLKLLLESPECQERLLADAGGSTIKHLYISKIDKMPIPVPPDSEEQKAIKKQLSVYTELISRGSQQLRKLRALKTALMQDLLTGKKRVSLLLEAEGLIS</sequence>